<evidence type="ECO:0000259" key="1">
    <source>
        <dbReference type="Pfam" id="PF19955"/>
    </source>
</evidence>
<dbReference type="Pfam" id="PF20012">
    <property type="entry name" value="GAP1-N1"/>
    <property type="match status" value="1"/>
</dbReference>
<organism evidence="2 3">
    <name type="scientific">Variovorax terrae</name>
    <dbReference type="NCBI Taxonomy" id="2923278"/>
    <lineage>
        <taxon>Bacteria</taxon>
        <taxon>Pseudomonadati</taxon>
        <taxon>Pseudomonadota</taxon>
        <taxon>Betaproteobacteria</taxon>
        <taxon>Burkholderiales</taxon>
        <taxon>Comamonadaceae</taxon>
        <taxon>Variovorax</taxon>
    </lineage>
</organism>
<accession>A0A9X1VXX5</accession>
<dbReference type="Pfam" id="PF19955">
    <property type="entry name" value="EAD1"/>
    <property type="match status" value="1"/>
</dbReference>
<evidence type="ECO:0000313" key="3">
    <source>
        <dbReference type="Proteomes" id="UP001139447"/>
    </source>
</evidence>
<comment type="caution">
    <text evidence="2">The sequence shown here is derived from an EMBL/GenBank/DDBJ whole genome shotgun (WGS) entry which is preliminary data.</text>
</comment>
<gene>
    <name evidence="2" type="ORF">MMF98_19265</name>
</gene>
<dbReference type="Proteomes" id="UP001139447">
    <property type="component" value="Unassembled WGS sequence"/>
</dbReference>
<dbReference type="InterPro" id="IPR045430">
    <property type="entry name" value="EAD1"/>
</dbReference>
<proteinExistence type="predicted"/>
<dbReference type="AlphaFoldDB" id="A0A9X1VXX5"/>
<sequence length="828" mass="88804">MRVEQAVYGQVGERGHGLRESSDKSRLAAEIYGRLDLPDGVPGGVQGWSPFVRGFPVGDHYVIAKTFLDSSASRGGMVLSHALIVSLDDLCGLGSLAPLFGLLATAVDQFPIWITTLDLQLAGSHELYAPDLVGAANALATQQQLPVVSVGVPGFEGLVDALWQNLSPEMRRSFAFRLSFGPTDLVEQLLPTIVCTPEQLRARWLKHAVVNPDDAVPASAVAAVLCGQRPLAPLVALAADLGVTLSTVKDLSRLERLHTLLEGRGDFDDLLSAVRMVDGISSDPKVGVATKSALLSRLVGLVPAASASQLLVLRNLLLAGFSQAEQFWSAVKLAVAKLKFEPAQDAELGELAQAAGDEELAFEPWRAAATTGLLVASRKDSAPIYKAVWRWAESNSPAFSAVVDALSTERAFEQRLAAAVPKRLQVAKPEQLLAPVLKKRWLVAYGTVLAATLAPLDAARQQLKVDKAAGHSEGLKAALGHANAAQVLECAVREKDSRLVDMAADIAVSDPKVLSGIRGQDISAQQVWAAAIKKKSSLWNAPKKPADVRDTVLEQLVDGHAVEPSLLEALAHTPLADVCSFPRRAELWHRLPQRDAYLQATAAGWLEQAGTSGKATAPEDTLEQAIIASPHLRALLGRPSVPVDASLSIVAALASFSESMFITWLETMLRGMSVLSTASSGRLGTLVASRRWDRAANTLADFYSTRRRADLLPALRACSGLLGVFTRWRLGVFAPTVTEKWAALEDAACDLYPAGPDDEQLWSRAGGKKSDLPGGFQSGAARWHAALSSVRFGGRPKARELLFHMLKDFPDNEQLRLYASDTDIVGYR</sequence>
<keyword evidence="3" id="KW-1185">Reference proteome</keyword>
<dbReference type="RefSeq" id="WP_243308604.1">
    <property type="nucleotide sequence ID" value="NZ_JALGBI010000002.1"/>
</dbReference>
<protein>
    <submittedName>
        <fullName evidence="2">Effector-associated domain EAD1-containing protein</fullName>
    </submittedName>
</protein>
<name>A0A9X1VXX5_9BURK</name>
<feature type="domain" description="Effector-associated" evidence="1">
    <location>
        <begin position="739"/>
        <end position="819"/>
    </location>
</feature>
<reference evidence="2" key="1">
    <citation type="submission" date="2022-03" db="EMBL/GenBank/DDBJ databases">
        <authorList>
            <person name="Woo C.Y."/>
        </authorList>
    </citation>
    <scope>NUCLEOTIDE SEQUENCE</scope>
    <source>
        <strain evidence="2">CYS-02</strain>
    </source>
</reference>
<dbReference type="EMBL" id="JALGBI010000002">
    <property type="protein sequence ID" value="MCJ0765355.1"/>
    <property type="molecule type" value="Genomic_DNA"/>
</dbReference>
<evidence type="ECO:0000313" key="2">
    <source>
        <dbReference type="EMBL" id="MCJ0765355.1"/>
    </source>
</evidence>